<proteinExistence type="predicted"/>
<dbReference type="InParanoid" id="S8DMJ6"/>
<evidence type="ECO:0000256" key="1">
    <source>
        <dbReference type="SAM" id="MobiDB-lite"/>
    </source>
</evidence>
<sequence length="232" mass="25310">MSDSGIGHNEMPGDAHVPGVFYGGQYAPYQPVLAAAGPSQGLVGVHHVMPPYGLSLETFRHDVYSCQGYEHTPIAQHIIEQLNLYLSMKAAGRLCEATPPATSLALSRSSQEPSPHDEAPHDGFGSAAANACKWHGCGLPLDRRTKAVKRHIIDYHGADIPVPPNEWEMSKIKVACQWRECKAKLLARSIPKHVAGVHLTAKAVRCPVEGCEEWLSRGDALQRHILLKHAKK</sequence>
<evidence type="ECO:0000313" key="3">
    <source>
        <dbReference type="EMBL" id="EPS94676.1"/>
    </source>
</evidence>
<dbReference type="STRING" id="743788.S8DMJ6"/>
<dbReference type="OrthoDB" id="2798556at2759"/>
<dbReference type="PROSITE" id="PS00028">
    <property type="entry name" value="ZINC_FINGER_C2H2_1"/>
    <property type="match status" value="1"/>
</dbReference>
<dbReference type="Proteomes" id="UP000015241">
    <property type="component" value="Unassembled WGS sequence"/>
</dbReference>
<dbReference type="EMBL" id="KE504226">
    <property type="protein sequence ID" value="EPS94676.1"/>
    <property type="molecule type" value="Genomic_DNA"/>
</dbReference>
<feature type="compositionally biased region" description="Polar residues" evidence="1">
    <location>
        <begin position="102"/>
        <end position="113"/>
    </location>
</feature>
<gene>
    <name evidence="3" type="ORF">FOMPIDRAFT_1054894</name>
</gene>
<keyword evidence="4" id="KW-1185">Reference proteome</keyword>
<feature type="region of interest" description="Disordered" evidence="1">
    <location>
        <begin position="102"/>
        <end position="122"/>
    </location>
</feature>
<evidence type="ECO:0000313" key="4">
    <source>
        <dbReference type="Proteomes" id="UP000015241"/>
    </source>
</evidence>
<name>S8DMJ6_FOMSC</name>
<dbReference type="HOGENOM" id="CLU_1194919_0_0_1"/>
<organism evidence="3 4">
    <name type="scientific">Fomitopsis schrenkii</name>
    <name type="common">Brown rot fungus</name>
    <dbReference type="NCBI Taxonomy" id="2126942"/>
    <lineage>
        <taxon>Eukaryota</taxon>
        <taxon>Fungi</taxon>
        <taxon>Dikarya</taxon>
        <taxon>Basidiomycota</taxon>
        <taxon>Agaricomycotina</taxon>
        <taxon>Agaricomycetes</taxon>
        <taxon>Polyporales</taxon>
        <taxon>Fomitopsis</taxon>
    </lineage>
</organism>
<reference evidence="3 4" key="1">
    <citation type="journal article" date="2012" name="Science">
        <title>The Paleozoic origin of enzymatic lignin decomposition reconstructed from 31 fungal genomes.</title>
        <authorList>
            <person name="Floudas D."/>
            <person name="Binder M."/>
            <person name="Riley R."/>
            <person name="Barry K."/>
            <person name="Blanchette R.A."/>
            <person name="Henrissat B."/>
            <person name="Martinez A.T."/>
            <person name="Otillar R."/>
            <person name="Spatafora J.W."/>
            <person name="Yadav J.S."/>
            <person name="Aerts A."/>
            <person name="Benoit I."/>
            <person name="Boyd A."/>
            <person name="Carlson A."/>
            <person name="Copeland A."/>
            <person name="Coutinho P.M."/>
            <person name="de Vries R.P."/>
            <person name="Ferreira P."/>
            <person name="Findley K."/>
            <person name="Foster B."/>
            <person name="Gaskell J."/>
            <person name="Glotzer D."/>
            <person name="Gorecki P."/>
            <person name="Heitman J."/>
            <person name="Hesse C."/>
            <person name="Hori C."/>
            <person name="Igarashi K."/>
            <person name="Jurgens J.A."/>
            <person name="Kallen N."/>
            <person name="Kersten P."/>
            <person name="Kohler A."/>
            <person name="Kuees U."/>
            <person name="Kumar T.K.A."/>
            <person name="Kuo A."/>
            <person name="LaButti K."/>
            <person name="Larrondo L.F."/>
            <person name="Lindquist E."/>
            <person name="Ling A."/>
            <person name="Lombard V."/>
            <person name="Lucas S."/>
            <person name="Lundell T."/>
            <person name="Martin R."/>
            <person name="McLaughlin D.J."/>
            <person name="Morgenstern I."/>
            <person name="Morin E."/>
            <person name="Murat C."/>
            <person name="Nagy L.G."/>
            <person name="Nolan M."/>
            <person name="Ohm R.A."/>
            <person name="Patyshakuliyeva A."/>
            <person name="Rokas A."/>
            <person name="Ruiz-Duenas F.J."/>
            <person name="Sabat G."/>
            <person name="Salamov A."/>
            <person name="Samejima M."/>
            <person name="Schmutz J."/>
            <person name="Slot J.C."/>
            <person name="St John F."/>
            <person name="Stenlid J."/>
            <person name="Sun H."/>
            <person name="Sun S."/>
            <person name="Syed K."/>
            <person name="Tsang A."/>
            <person name="Wiebenga A."/>
            <person name="Young D."/>
            <person name="Pisabarro A."/>
            <person name="Eastwood D.C."/>
            <person name="Martin F."/>
            <person name="Cullen D."/>
            <person name="Grigoriev I.V."/>
            <person name="Hibbett D.S."/>
        </authorList>
    </citation>
    <scope>NUCLEOTIDE SEQUENCE</scope>
    <source>
        <strain evidence="4">FP-58527</strain>
    </source>
</reference>
<accession>S8DMJ6</accession>
<dbReference type="AlphaFoldDB" id="S8DMJ6"/>
<protein>
    <recommendedName>
        <fullName evidence="2">C2H2-type domain-containing protein</fullName>
    </recommendedName>
</protein>
<evidence type="ECO:0000259" key="2">
    <source>
        <dbReference type="PROSITE" id="PS00028"/>
    </source>
</evidence>
<feature type="domain" description="C2H2-type" evidence="2">
    <location>
        <begin position="206"/>
        <end position="229"/>
    </location>
</feature>
<dbReference type="InterPro" id="IPR013087">
    <property type="entry name" value="Znf_C2H2_type"/>
</dbReference>